<evidence type="ECO:0000313" key="12">
    <source>
        <dbReference type="EMBL" id="KIW69281.1"/>
    </source>
</evidence>
<dbReference type="HOGENOM" id="CLU_015572_4_0_1"/>
<dbReference type="SUPFAM" id="SSF51338">
    <property type="entry name" value="Composite domain of metallo-dependent hydrolases"/>
    <property type="match status" value="1"/>
</dbReference>
<dbReference type="GO" id="GO:0004038">
    <property type="term" value="F:allantoinase activity"/>
    <property type="evidence" value="ECO:0007669"/>
    <property type="project" value="UniProtKB-EC"/>
</dbReference>
<comment type="catalytic activity">
    <reaction evidence="1">
        <text>(S)-allantoin + H2O = allantoate + H(+)</text>
        <dbReference type="Rhea" id="RHEA:17029"/>
        <dbReference type="ChEBI" id="CHEBI:15377"/>
        <dbReference type="ChEBI" id="CHEBI:15378"/>
        <dbReference type="ChEBI" id="CHEBI:15678"/>
        <dbReference type="ChEBI" id="CHEBI:17536"/>
        <dbReference type="EC" id="3.5.2.5"/>
    </reaction>
</comment>
<dbReference type="InterPro" id="IPR002195">
    <property type="entry name" value="Dihydroorotase_CS"/>
</dbReference>
<evidence type="ECO:0000256" key="6">
    <source>
        <dbReference type="ARBA" id="ARBA00012863"/>
    </source>
</evidence>
<comment type="subunit">
    <text evidence="5">Homotetramer.</text>
</comment>
<feature type="region of interest" description="Disordered" evidence="10">
    <location>
        <begin position="1"/>
        <end position="30"/>
    </location>
</feature>
<dbReference type="InterPro" id="IPR006680">
    <property type="entry name" value="Amidohydro-rel"/>
</dbReference>
<evidence type="ECO:0000256" key="4">
    <source>
        <dbReference type="ARBA" id="ARBA00010368"/>
    </source>
</evidence>
<sequence>MTSFPRSWSFHSYPTPPRSPPNGLSEDGDVNSPITVIASSRAIRSGRLSAATLVISNTTGKITATYDSIVPASDFPPHTPYTDYSPHILLPGLVDAHVHLNEPGRTEWEGFYTGTQAAAFGGVTTVVDMPLNAIPPTTTVANLQEKIKAAQGQCWVDVGFYGGIVPGNEGELKALVREGVRGFKGFLIDSGVEEFPAVSSTDIQKVFAELADEPTTVMFHAEMIPPIADSVGDDVQVSLPPLQPHGPLNAYSTFLESRPPSFETYAIEEILSLAHLAPNLALHIVHLSAMEAIPLLRKARSQGINITAETCPHYLSLAAEQVALGDTRHKCCPPIRSQSNQDKLWEELRQFAEEGVIKTVVSDHSPCTPDLKILPSHIPGHVSQPKDTARALQLEADRGDFFSAWGGISSVGMGLPILWTEMSRRGLADADTAITDVVKWCCANTALQVGLEKQKGDLAVGFDADICIFDDTKEWIVEPSTMLFRNKCSPYQGKTMKGQVKETWLRGRQVFVRDGKNGGFVGKECEGMLLLEPRLKELKKVKSWFQRWVYDFEKA</sequence>
<comment type="similarity">
    <text evidence="4">Belongs to the metallo-dependent hydrolases superfamily. Allantoinase family.</text>
</comment>
<evidence type="ECO:0000256" key="10">
    <source>
        <dbReference type="SAM" id="MobiDB-lite"/>
    </source>
</evidence>
<dbReference type="GO" id="GO:0046872">
    <property type="term" value="F:metal ion binding"/>
    <property type="evidence" value="ECO:0007669"/>
    <property type="project" value="UniProtKB-KW"/>
</dbReference>
<dbReference type="Proteomes" id="UP000054266">
    <property type="component" value="Unassembled WGS sequence"/>
</dbReference>
<dbReference type="FunFam" id="3.20.20.140:FF:000032">
    <property type="entry name" value="Allantoinase Dal1"/>
    <property type="match status" value="1"/>
</dbReference>
<evidence type="ECO:0000256" key="2">
    <source>
        <dbReference type="ARBA" id="ARBA00001947"/>
    </source>
</evidence>
<evidence type="ECO:0000313" key="13">
    <source>
        <dbReference type="Proteomes" id="UP000054266"/>
    </source>
</evidence>
<dbReference type="PANTHER" id="PTHR43668">
    <property type="entry name" value="ALLANTOINASE"/>
    <property type="match status" value="1"/>
</dbReference>
<dbReference type="InterPro" id="IPR050138">
    <property type="entry name" value="DHOase/Allantoinase_Hydrolase"/>
</dbReference>
<keyword evidence="8" id="KW-0378">Hydrolase</keyword>
<keyword evidence="13" id="KW-1185">Reference proteome</keyword>
<evidence type="ECO:0000256" key="3">
    <source>
        <dbReference type="ARBA" id="ARBA00004968"/>
    </source>
</evidence>
<keyword evidence="9" id="KW-0862">Zinc</keyword>
<dbReference type="PANTHER" id="PTHR43668:SF2">
    <property type="entry name" value="ALLANTOINASE"/>
    <property type="match status" value="1"/>
</dbReference>
<comment type="cofactor">
    <cofactor evidence="2">
        <name>Zn(2+)</name>
        <dbReference type="ChEBI" id="CHEBI:29105"/>
    </cofactor>
</comment>
<dbReference type="SUPFAM" id="SSF51556">
    <property type="entry name" value="Metallo-dependent hydrolases"/>
    <property type="match status" value="1"/>
</dbReference>
<evidence type="ECO:0000256" key="8">
    <source>
        <dbReference type="ARBA" id="ARBA00022801"/>
    </source>
</evidence>
<protein>
    <recommendedName>
        <fullName evidence="6">allantoinase</fullName>
        <ecNumber evidence="6">3.5.2.5</ecNumber>
    </recommendedName>
</protein>
<dbReference type="Gene3D" id="3.20.20.140">
    <property type="entry name" value="Metal-dependent hydrolases"/>
    <property type="match status" value="1"/>
</dbReference>
<dbReference type="InterPro" id="IPR011059">
    <property type="entry name" value="Metal-dep_hydrolase_composite"/>
</dbReference>
<dbReference type="PROSITE" id="PS00482">
    <property type="entry name" value="DIHYDROOROTASE_1"/>
    <property type="match status" value="1"/>
</dbReference>
<dbReference type="EMBL" id="KN846958">
    <property type="protein sequence ID" value="KIW69281.1"/>
    <property type="molecule type" value="Genomic_DNA"/>
</dbReference>
<evidence type="ECO:0000256" key="7">
    <source>
        <dbReference type="ARBA" id="ARBA00022723"/>
    </source>
</evidence>
<evidence type="ECO:0000256" key="9">
    <source>
        <dbReference type="ARBA" id="ARBA00022833"/>
    </source>
</evidence>
<dbReference type="GO" id="GO:0005737">
    <property type="term" value="C:cytoplasm"/>
    <property type="evidence" value="ECO:0007669"/>
    <property type="project" value="TreeGrafter"/>
</dbReference>
<feature type="compositionally biased region" description="Polar residues" evidence="10">
    <location>
        <begin position="1"/>
        <end position="12"/>
    </location>
</feature>
<dbReference type="AlphaFoldDB" id="A0A0D2CVU7"/>
<dbReference type="STRING" id="5601.A0A0D2CVU7"/>
<proteinExistence type="inferred from homology"/>
<feature type="domain" description="Amidohydrolase-related" evidence="11">
    <location>
        <begin position="88"/>
        <end position="510"/>
    </location>
</feature>
<comment type="pathway">
    <text evidence="3">Nitrogen metabolism; (S)-allantoin degradation; allantoate from (S)-allantoin: step 1/1.</text>
</comment>
<gene>
    <name evidence="12" type="ORF">PV04_05163</name>
</gene>
<evidence type="ECO:0000256" key="5">
    <source>
        <dbReference type="ARBA" id="ARBA00011881"/>
    </source>
</evidence>
<evidence type="ECO:0000256" key="1">
    <source>
        <dbReference type="ARBA" id="ARBA00001756"/>
    </source>
</evidence>
<dbReference type="GO" id="GO:0006145">
    <property type="term" value="P:purine nucleobase catabolic process"/>
    <property type="evidence" value="ECO:0007669"/>
    <property type="project" value="TreeGrafter"/>
</dbReference>
<reference evidence="12 13" key="1">
    <citation type="submission" date="2015-01" db="EMBL/GenBank/DDBJ databases">
        <title>The Genome Sequence of Capronia semiimmersa CBS27337.</title>
        <authorList>
            <consortium name="The Broad Institute Genomics Platform"/>
            <person name="Cuomo C."/>
            <person name="de Hoog S."/>
            <person name="Gorbushina A."/>
            <person name="Stielow B."/>
            <person name="Teixiera M."/>
            <person name="Abouelleil A."/>
            <person name="Chapman S.B."/>
            <person name="Priest M."/>
            <person name="Young S.K."/>
            <person name="Wortman J."/>
            <person name="Nusbaum C."/>
            <person name="Birren B."/>
        </authorList>
    </citation>
    <scope>NUCLEOTIDE SEQUENCE [LARGE SCALE GENOMIC DNA]</scope>
    <source>
        <strain evidence="12 13">CBS 27337</strain>
    </source>
</reference>
<keyword evidence="7" id="KW-0479">Metal-binding</keyword>
<name>A0A0D2CVU7_9EURO</name>
<evidence type="ECO:0000259" key="11">
    <source>
        <dbReference type="Pfam" id="PF01979"/>
    </source>
</evidence>
<dbReference type="Pfam" id="PF01979">
    <property type="entry name" value="Amidohydro_1"/>
    <property type="match status" value="1"/>
</dbReference>
<accession>A0A0D2CVU7</accession>
<organism evidence="12 13">
    <name type="scientific">Phialophora macrospora</name>
    <dbReference type="NCBI Taxonomy" id="1851006"/>
    <lineage>
        <taxon>Eukaryota</taxon>
        <taxon>Fungi</taxon>
        <taxon>Dikarya</taxon>
        <taxon>Ascomycota</taxon>
        <taxon>Pezizomycotina</taxon>
        <taxon>Eurotiomycetes</taxon>
        <taxon>Chaetothyriomycetidae</taxon>
        <taxon>Chaetothyriales</taxon>
        <taxon>Herpotrichiellaceae</taxon>
        <taxon>Phialophora</taxon>
    </lineage>
</organism>
<dbReference type="InterPro" id="IPR032466">
    <property type="entry name" value="Metal_Hydrolase"/>
</dbReference>
<dbReference type="EC" id="3.5.2.5" evidence="6"/>